<dbReference type="GO" id="GO:0005886">
    <property type="term" value="C:plasma membrane"/>
    <property type="evidence" value="ECO:0007669"/>
    <property type="project" value="UniProtKB-SubCell"/>
</dbReference>
<dbReference type="KEGG" id="rain:Rai3103_11820"/>
<comment type="function">
    <text evidence="9">This protein specifically catalyzes the removal of signal peptides from prolipoproteins.</text>
</comment>
<keyword evidence="6 9" id="KW-0378">Hydrolase</keyword>
<gene>
    <name evidence="9 12" type="primary">lspA</name>
    <name evidence="12" type="ORF">Rai3103_11820</name>
</gene>
<organism evidence="12 13">
    <name type="scientific">Raineyella fluvialis</name>
    <dbReference type="NCBI Taxonomy" id="2662261"/>
    <lineage>
        <taxon>Bacteria</taxon>
        <taxon>Bacillati</taxon>
        <taxon>Actinomycetota</taxon>
        <taxon>Actinomycetes</taxon>
        <taxon>Propionibacteriales</taxon>
        <taxon>Propionibacteriaceae</taxon>
        <taxon>Raineyella</taxon>
    </lineage>
</organism>
<proteinExistence type="inferred from homology"/>
<dbReference type="AlphaFoldDB" id="A0A5Q2FFL2"/>
<dbReference type="GO" id="GO:0004190">
    <property type="term" value="F:aspartic-type endopeptidase activity"/>
    <property type="evidence" value="ECO:0007669"/>
    <property type="project" value="UniProtKB-UniRule"/>
</dbReference>
<keyword evidence="2 9" id="KW-1003">Cell membrane</keyword>
<dbReference type="EC" id="3.4.23.36" evidence="9"/>
<evidence type="ECO:0000256" key="1">
    <source>
        <dbReference type="ARBA" id="ARBA00006139"/>
    </source>
</evidence>
<feature type="transmembrane region" description="Helical" evidence="9">
    <location>
        <begin position="137"/>
        <end position="163"/>
    </location>
</feature>
<dbReference type="PANTHER" id="PTHR33695:SF1">
    <property type="entry name" value="LIPOPROTEIN SIGNAL PEPTIDASE"/>
    <property type="match status" value="1"/>
</dbReference>
<comment type="caution">
    <text evidence="9">Lacks conserved residue(s) required for the propagation of feature annotation.</text>
</comment>
<evidence type="ECO:0000256" key="10">
    <source>
        <dbReference type="RuleBase" id="RU004181"/>
    </source>
</evidence>
<dbReference type="UniPathway" id="UPA00665"/>
<feature type="active site" evidence="9">
    <location>
        <position position="147"/>
    </location>
</feature>
<feature type="transmembrane region" description="Helical" evidence="9">
    <location>
        <begin position="99"/>
        <end position="117"/>
    </location>
</feature>
<reference evidence="12 13" key="1">
    <citation type="submission" date="2019-10" db="EMBL/GenBank/DDBJ databases">
        <title>Genomic analysis of Raineyella sp. CBA3103.</title>
        <authorList>
            <person name="Roh S.W."/>
        </authorList>
    </citation>
    <scope>NUCLEOTIDE SEQUENCE [LARGE SCALE GENOMIC DNA]</scope>
    <source>
        <strain evidence="12 13">CBA3103</strain>
    </source>
</reference>
<accession>A0A5Q2FFL2</accession>
<keyword evidence="5 9" id="KW-0064">Aspartyl protease</keyword>
<evidence type="ECO:0000256" key="7">
    <source>
        <dbReference type="ARBA" id="ARBA00022989"/>
    </source>
</evidence>
<comment type="similarity">
    <text evidence="1 9 10">Belongs to the peptidase A8 family.</text>
</comment>
<dbReference type="NCBIfam" id="TIGR00077">
    <property type="entry name" value="lspA"/>
    <property type="match status" value="1"/>
</dbReference>
<feature type="compositionally biased region" description="Basic and acidic residues" evidence="11">
    <location>
        <begin position="172"/>
        <end position="185"/>
    </location>
</feature>
<dbReference type="Proteomes" id="UP000386847">
    <property type="component" value="Chromosome"/>
</dbReference>
<feature type="transmembrane region" description="Helical" evidence="9">
    <location>
        <begin position="72"/>
        <end position="92"/>
    </location>
</feature>
<dbReference type="InterPro" id="IPR001872">
    <property type="entry name" value="Peptidase_A8"/>
</dbReference>
<keyword evidence="13" id="KW-1185">Reference proteome</keyword>
<dbReference type="EMBL" id="CP045725">
    <property type="protein sequence ID" value="QGF25211.1"/>
    <property type="molecule type" value="Genomic_DNA"/>
</dbReference>
<evidence type="ECO:0000256" key="9">
    <source>
        <dbReference type="HAMAP-Rule" id="MF_00161"/>
    </source>
</evidence>
<evidence type="ECO:0000256" key="8">
    <source>
        <dbReference type="ARBA" id="ARBA00023136"/>
    </source>
</evidence>
<evidence type="ECO:0000256" key="5">
    <source>
        <dbReference type="ARBA" id="ARBA00022750"/>
    </source>
</evidence>
<evidence type="ECO:0000256" key="3">
    <source>
        <dbReference type="ARBA" id="ARBA00022670"/>
    </source>
</evidence>
<comment type="pathway">
    <text evidence="9">Protein modification; lipoprotein biosynthesis (signal peptide cleavage).</text>
</comment>
<comment type="catalytic activity">
    <reaction evidence="9">
        <text>Release of signal peptides from bacterial membrane prolipoproteins. Hydrolyzes -Xaa-Yaa-Zaa-|-(S,diacylglyceryl)Cys-, in which Xaa is hydrophobic (preferably Leu), and Yaa (Ala or Ser) and Zaa (Gly or Ala) have small, neutral side chains.</text>
        <dbReference type="EC" id="3.4.23.36"/>
    </reaction>
</comment>
<evidence type="ECO:0000256" key="2">
    <source>
        <dbReference type="ARBA" id="ARBA00022475"/>
    </source>
</evidence>
<keyword evidence="8 9" id="KW-0472">Membrane</keyword>
<dbReference type="GO" id="GO:0006508">
    <property type="term" value="P:proteolysis"/>
    <property type="evidence" value="ECO:0007669"/>
    <property type="project" value="UniProtKB-KW"/>
</dbReference>
<keyword evidence="3 9" id="KW-0645">Protease</keyword>
<evidence type="ECO:0000313" key="12">
    <source>
        <dbReference type="EMBL" id="QGF25211.1"/>
    </source>
</evidence>
<feature type="active site" evidence="9">
    <location>
        <position position="133"/>
    </location>
</feature>
<dbReference type="Pfam" id="PF01252">
    <property type="entry name" value="Peptidase_A8"/>
    <property type="match status" value="1"/>
</dbReference>
<sequence length="208" mass="22034">MVRQLEHTGVVPPRSARTILLGVAVAGVAADQVAKQAVIASLDPGVPVPLVGRLLQLYLIRNPGAAFSLGEGSTWVFAVLASLVLLAVLVVALPRVRHWGWAVTLGLLAAGVAGNLTDRLLRPPAAFRGHVVDFLMLPYWPIFNVADMMICAAAVLVVVLSFFGHHGPTGRPYDHDHRTRDEKEPGVAPGATPVESAEDAPDDRGARA</sequence>
<dbReference type="PRINTS" id="PR00781">
    <property type="entry name" value="LIPOSIGPTASE"/>
</dbReference>
<feature type="region of interest" description="Disordered" evidence="11">
    <location>
        <begin position="171"/>
        <end position="208"/>
    </location>
</feature>
<evidence type="ECO:0000256" key="6">
    <source>
        <dbReference type="ARBA" id="ARBA00022801"/>
    </source>
</evidence>
<keyword evidence="4 9" id="KW-0812">Transmembrane</keyword>
<evidence type="ECO:0000313" key="13">
    <source>
        <dbReference type="Proteomes" id="UP000386847"/>
    </source>
</evidence>
<comment type="subcellular location">
    <subcellularLocation>
        <location evidence="9">Cell membrane</location>
        <topology evidence="9">Multi-pass membrane protein</topology>
    </subcellularLocation>
</comment>
<keyword evidence="7 9" id="KW-1133">Transmembrane helix</keyword>
<name>A0A5Q2FFL2_9ACTN</name>
<dbReference type="PANTHER" id="PTHR33695">
    <property type="entry name" value="LIPOPROTEIN SIGNAL PEPTIDASE"/>
    <property type="match status" value="1"/>
</dbReference>
<dbReference type="HAMAP" id="MF_00161">
    <property type="entry name" value="LspA"/>
    <property type="match status" value="1"/>
</dbReference>
<evidence type="ECO:0000256" key="11">
    <source>
        <dbReference type="SAM" id="MobiDB-lite"/>
    </source>
</evidence>
<evidence type="ECO:0000256" key="4">
    <source>
        <dbReference type="ARBA" id="ARBA00022692"/>
    </source>
</evidence>
<protein>
    <recommendedName>
        <fullName evidence="9">Lipoprotein signal peptidase</fullName>
        <ecNumber evidence="9">3.4.23.36</ecNumber>
    </recommendedName>
    <alternativeName>
        <fullName evidence="9">Prolipoprotein signal peptidase</fullName>
    </alternativeName>
    <alternativeName>
        <fullName evidence="9">Signal peptidase II</fullName>
        <shortName evidence="9">SPase II</shortName>
    </alternativeName>
</protein>